<feature type="active site" description="Nucleophile" evidence="8">
    <location>
        <position position="79"/>
    </location>
</feature>
<feature type="domain" description="Glutamine amidotransferase" evidence="9">
    <location>
        <begin position="12"/>
        <end position="183"/>
    </location>
</feature>
<comment type="pathway">
    <text evidence="8">Purine metabolism; GMP biosynthesis; GMP from XMP (L-Gln route): step 1/1.</text>
</comment>
<evidence type="ECO:0000256" key="8">
    <source>
        <dbReference type="HAMAP-Rule" id="MF_01510"/>
    </source>
</evidence>
<dbReference type="InterPro" id="IPR017926">
    <property type="entry name" value="GATASE"/>
</dbReference>
<evidence type="ECO:0000256" key="2">
    <source>
        <dbReference type="ARBA" id="ARBA00022598"/>
    </source>
</evidence>
<protein>
    <recommendedName>
        <fullName evidence="8">GMP synthase [glutamine-hydrolyzing] subunit A</fullName>
        <ecNumber evidence="8">6.3.5.2</ecNumber>
    </recommendedName>
    <alternativeName>
        <fullName evidence="8">Glutamine amidotransferase</fullName>
    </alternativeName>
</protein>
<dbReference type="FunCoup" id="F4BZ84">
    <property type="interactions" value="24"/>
</dbReference>
<evidence type="ECO:0000259" key="9">
    <source>
        <dbReference type="Pfam" id="PF00117"/>
    </source>
</evidence>
<accession>F4BZ84</accession>
<dbReference type="GO" id="GO:0005524">
    <property type="term" value="F:ATP binding"/>
    <property type="evidence" value="ECO:0007669"/>
    <property type="project" value="UniProtKB-KW"/>
</dbReference>
<dbReference type="PROSITE" id="PS51273">
    <property type="entry name" value="GATASE_TYPE_1"/>
    <property type="match status" value="1"/>
</dbReference>
<evidence type="ECO:0000313" key="10">
    <source>
        <dbReference type="EMBL" id="AEB67783.1"/>
    </source>
</evidence>
<evidence type="ECO:0000256" key="6">
    <source>
        <dbReference type="ARBA" id="ARBA00022840"/>
    </source>
</evidence>
<evidence type="ECO:0000256" key="4">
    <source>
        <dbReference type="ARBA" id="ARBA00022749"/>
    </source>
</evidence>
<dbReference type="InParanoid" id="F4BZ84"/>
<comment type="function">
    <text evidence="1 8">Catalyzes the synthesis of GMP from XMP.</text>
</comment>
<evidence type="ECO:0000256" key="7">
    <source>
        <dbReference type="ARBA" id="ARBA00022962"/>
    </source>
</evidence>
<gene>
    <name evidence="10" type="primary">guaA</name>
    <name evidence="8" type="synonym">guaAA</name>
    <name evidence="10" type="ordered locus">MCON_1034</name>
</gene>
<dbReference type="STRING" id="990316.MCON_1034"/>
<keyword evidence="5 8" id="KW-0658">Purine biosynthesis</keyword>
<keyword evidence="4 8" id="KW-0332">GMP biosynthesis</keyword>
<reference evidence="10 11" key="1">
    <citation type="journal article" date="2011" name="J. Bacteriol.">
        <title>Complete genome sequence of Methanosaeta concilii, a specialist in aceticlastic methanogenesis.</title>
        <authorList>
            <person name="Barber R.D."/>
            <person name="Zhang L."/>
            <person name="Harnack M."/>
            <person name="Olson M.V."/>
            <person name="Kaul R."/>
            <person name="Ingram-Smith C."/>
            <person name="Smith K.S."/>
        </authorList>
    </citation>
    <scope>NUCLEOTIDE SEQUENCE [LARGE SCALE GENOMIC DNA]</scope>
    <source>
        <strain evidence="11">ATCC 5969 / DSM 3671 / JCM 10134 / NBRC 103675 / OCM 69 / GP-6</strain>
    </source>
</reference>
<feature type="active site" evidence="8">
    <location>
        <position position="168"/>
    </location>
</feature>
<keyword evidence="2 8" id="KW-0436">Ligase</keyword>
<dbReference type="GO" id="GO:0003921">
    <property type="term" value="F:GMP synthase activity"/>
    <property type="evidence" value="ECO:0007669"/>
    <property type="project" value="TreeGrafter"/>
</dbReference>
<dbReference type="GO" id="GO:0005829">
    <property type="term" value="C:cytosol"/>
    <property type="evidence" value="ECO:0007669"/>
    <property type="project" value="TreeGrafter"/>
</dbReference>
<comment type="subunit">
    <text evidence="8">Heterodimer composed of a glutamine amidotransferase subunit (A) and a GMP-binding subunit (B).</text>
</comment>
<dbReference type="EC" id="6.3.5.2" evidence="8"/>
<evidence type="ECO:0000256" key="5">
    <source>
        <dbReference type="ARBA" id="ARBA00022755"/>
    </source>
</evidence>
<dbReference type="NCBIfam" id="TIGR00888">
    <property type="entry name" value="guaA_Nterm"/>
    <property type="match status" value="1"/>
</dbReference>
<keyword evidence="7 8" id="KW-0315">Glutamine amidotransferase</keyword>
<keyword evidence="11" id="KW-1185">Reference proteome</keyword>
<dbReference type="PRINTS" id="PR00096">
    <property type="entry name" value="GATASE"/>
</dbReference>
<proteinExistence type="inferred from homology"/>
<evidence type="ECO:0000256" key="3">
    <source>
        <dbReference type="ARBA" id="ARBA00022741"/>
    </source>
</evidence>
<dbReference type="SUPFAM" id="SSF52317">
    <property type="entry name" value="Class I glutamine amidotransferase-like"/>
    <property type="match status" value="1"/>
</dbReference>
<dbReference type="PRINTS" id="PR00097">
    <property type="entry name" value="ANTSNTHASEII"/>
</dbReference>
<evidence type="ECO:0000256" key="1">
    <source>
        <dbReference type="ARBA" id="ARBA00002332"/>
    </source>
</evidence>
<dbReference type="AlphaFoldDB" id="F4BZ84"/>
<dbReference type="PANTHER" id="PTHR11922">
    <property type="entry name" value="GMP SYNTHASE-RELATED"/>
    <property type="match status" value="1"/>
</dbReference>
<keyword evidence="6 8" id="KW-0067">ATP-binding</keyword>
<dbReference type="PANTHER" id="PTHR11922:SF2">
    <property type="entry name" value="GMP SYNTHASE [GLUTAMINE-HYDROLYZING]"/>
    <property type="match status" value="1"/>
</dbReference>
<dbReference type="Proteomes" id="UP000007807">
    <property type="component" value="Chromosome"/>
</dbReference>
<dbReference type="InterPro" id="IPR023686">
    <property type="entry name" value="GMP_synthase_A"/>
</dbReference>
<dbReference type="EMBL" id="CP002565">
    <property type="protein sequence ID" value="AEB67783.1"/>
    <property type="molecule type" value="Genomic_DNA"/>
</dbReference>
<feature type="active site" evidence="8">
    <location>
        <position position="166"/>
    </location>
</feature>
<dbReference type="CDD" id="cd01742">
    <property type="entry name" value="GATase1_GMP_Synthase"/>
    <property type="match status" value="1"/>
</dbReference>
<organism evidence="10 11">
    <name type="scientific">Methanothrix soehngenii (strain ATCC 5969 / DSM 3671 / JCM 10134 / NBRC 103675 / OCM 69 / GP-6)</name>
    <name type="common">Methanosaeta concilii</name>
    <dbReference type="NCBI Taxonomy" id="990316"/>
    <lineage>
        <taxon>Archaea</taxon>
        <taxon>Methanobacteriati</taxon>
        <taxon>Methanobacteriota</taxon>
        <taxon>Stenosarchaea group</taxon>
        <taxon>Methanomicrobia</taxon>
        <taxon>Methanotrichales</taxon>
        <taxon>Methanotrichaceae</taxon>
        <taxon>Methanothrix</taxon>
    </lineage>
</organism>
<dbReference type="MEROPS" id="C26.A31"/>
<dbReference type="KEGG" id="mcj:MCON_1034"/>
<name>F4BZ84_METSG</name>
<dbReference type="Pfam" id="PF00117">
    <property type="entry name" value="GATase"/>
    <property type="match status" value="1"/>
</dbReference>
<dbReference type="HAMAP" id="MF_01510">
    <property type="entry name" value="GMP_synthase_A"/>
    <property type="match status" value="1"/>
</dbReference>
<sequence>MQCIVALMRVIVINNYGQFNHLIRRSIRDKVDCDLASNQTPPEDIDADGLILGGGPSLDRVGNCRDYLLKLDIPILGICLGMQIMGTTFGGQVTAGSIGGYAQVDVELIDEDDILKGFPAKFKTWASHADQVSLLPSQFQRLATSRICDIEAMKHRNRPLYGVQWHPEVVHTEHGEELLDNFINICKK</sequence>
<dbReference type="HOGENOM" id="CLU_014340_1_4_2"/>
<comment type="catalytic activity">
    <reaction evidence="8">
        <text>XMP + L-glutamine + ATP + H2O = GMP + L-glutamate + AMP + diphosphate + 2 H(+)</text>
        <dbReference type="Rhea" id="RHEA:11680"/>
        <dbReference type="ChEBI" id="CHEBI:15377"/>
        <dbReference type="ChEBI" id="CHEBI:15378"/>
        <dbReference type="ChEBI" id="CHEBI:29985"/>
        <dbReference type="ChEBI" id="CHEBI:30616"/>
        <dbReference type="ChEBI" id="CHEBI:33019"/>
        <dbReference type="ChEBI" id="CHEBI:57464"/>
        <dbReference type="ChEBI" id="CHEBI:58115"/>
        <dbReference type="ChEBI" id="CHEBI:58359"/>
        <dbReference type="ChEBI" id="CHEBI:456215"/>
        <dbReference type="EC" id="6.3.5.2"/>
    </reaction>
</comment>
<evidence type="ECO:0000313" key="11">
    <source>
        <dbReference type="Proteomes" id="UP000007807"/>
    </source>
</evidence>
<dbReference type="UniPathway" id="UPA00189">
    <property type="reaction ID" value="UER00296"/>
</dbReference>
<keyword evidence="3 8" id="KW-0547">Nucleotide-binding</keyword>
<dbReference type="NCBIfam" id="NF001975">
    <property type="entry name" value="PRK00758.1"/>
    <property type="match status" value="1"/>
</dbReference>
<dbReference type="FunFam" id="3.40.50.880:FF:000047">
    <property type="entry name" value="GMP synthase [glutamine-hydrolyzing] subunit A"/>
    <property type="match status" value="1"/>
</dbReference>
<dbReference type="InterPro" id="IPR029062">
    <property type="entry name" value="Class_I_gatase-like"/>
</dbReference>
<dbReference type="Gene3D" id="3.40.50.880">
    <property type="match status" value="1"/>
</dbReference>
<dbReference type="InterPro" id="IPR004739">
    <property type="entry name" value="GMP_synth_GATase"/>
</dbReference>